<accession>A0A6J7IGQ5</accession>
<dbReference type="PIRSF" id="PIRSF000171">
    <property type="entry name" value="SDHA_APRA_LASPO"/>
    <property type="match status" value="1"/>
</dbReference>
<keyword evidence="2" id="KW-0285">Flavoprotein</keyword>
<evidence type="ECO:0000313" key="8">
    <source>
        <dbReference type="EMBL" id="CAB4929945.1"/>
    </source>
</evidence>
<dbReference type="PANTHER" id="PTHR11632:SF51">
    <property type="entry name" value="SUCCINATE DEHYDROGENASE [UBIQUINONE] FLAVOPROTEIN SUBUNIT, MITOCHONDRIAL"/>
    <property type="match status" value="1"/>
</dbReference>
<dbReference type="EMBL" id="CAEZYE010000027">
    <property type="protein sequence ID" value="CAB4709339.1"/>
    <property type="molecule type" value="Genomic_DNA"/>
</dbReference>
<evidence type="ECO:0000313" key="7">
    <source>
        <dbReference type="EMBL" id="CAB4709339.1"/>
    </source>
</evidence>
<dbReference type="InterPro" id="IPR037099">
    <property type="entry name" value="Fum_R/Succ_DH_flav-like_C_sf"/>
</dbReference>
<dbReference type="FunFam" id="3.50.50.60:FF:000026">
    <property type="entry name" value="Succinate dehydrogenase flavoprotein subunit"/>
    <property type="match status" value="1"/>
</dbReference>
<dbReference type="Gene3D" id="3.90.700.10">
    <property type="entry name" value="Succinate dehydrogenase/fumarate reductase flavoprotein, catalytic domain"/>
    <property type="match status" value="1"/>
</dbReference>
<keyword evidence="4" id="KW-0560">Oxidoreductase</keyword>
<evidence type="ECO:0000256" key="3">
    <source>
        <dbReference type="ARBA" id="ARBA00022827"/>
    </source>
</evidence>
<protein>
    <submittedName>
        <fullName evidence="8">Unannotated protein</fullName>
    </submittedName>
</protein>
<dbReference type="SUPFAM" id="SSF46977">
    <property type="entry name" value="Succinate dehydrogenase/fumarate reductase flavoprotein C-terminal domain"/>
    <property type="match status" value="1"/>
</dbReference>
<name>A0A6J7IGQ5_9ZZZZ</name>
<dbReference type="EMBL" id="CAFBMU010000019">
    <property type="protein sequence ID" value="CAB4929945.1"/>
    <property type="molecule type" value="Genomic_DNA"/>
</dbReference>
<dbReference type="SUPFAM" id="SSF56425">
    <property type="entry name" value="Succinate dehydrogenase/fumarate reductase flavoprotein, catalytic domain"/>
    <property type="match status" value="1"/>
</dbReference>
<dbReference type="Pfam" id="PF02910">
    <property type="entry name" value="Succ_DH_flav_C"/>
    <property type="match status" value="1"/>
</dbReference>
<evidence type="ECO:0000259" key="6">
    <source>
        <dbReference type="Pfam" id="PF02910"/>
    </source>
</evidence>
<dbReference type="EMBL" id="CAFBRZ010000031">
    <property type="protein sequence ID" value="CAB5151200.1"/>
    <property type="molecule type" value="Genomic_DNA"/>
</dbReference>
<dbReference type="AlphaFoldDB" id="A0A6J7IGQ5"/>
<evidence type="ECO:0000256" key="1">
    <source>
        <dbReference type="ARBA" id="ARBA00001974"/>
    </source>
</evidence>
<dbReference type="InterPro" id="IPR030664">
    <property type="entry name" value="SdhA/FrdA/AprA"/>
</dbReference>
<feature type="domain" description="Fumarate reductase/succinate dehydrogenase flavoprotein-like C-terminal" evidence="6">
    <location>
        <begin position="484"/>
        <end position="581"/>
    </location>
</feature>
<gene>
    <name evidence="7" type="ORF">UFOPK2655_00638</name>
    <name evidence="8" type="ORF">UFOPK3667_01249</name>
    <name evidence="9" type="ORF">UFOPK4444_00669</name>
</gene>
<dbReference type="PRINTS" id="PR00368">
    <property type="entry name" value="FADPNR"/>
</dbReference>
<sequence>MTQLERHSYDVLVIGAGGAGLRAAVEAREAGLRVAIICKSLFGKAHTVMAEGGAAASMGNVNDNDNWMVHFRDTMRGGKFLNHFRMAELHAKEAPDRIWELEMWGALFDRTKEGKISQRNFGGHEYPRLAHVGDRTGLELIRTMQQKIVALQQKDGEQYGSMESNIKVFAELTITDILKENGKISGAYGYWRESGAEVLFEAPTVIIATGGVGKTFKITSNSWEGTGDGHALALKAGANLVDMEFLQFHPTGMVWPPSVRGILVTESVRGEGGVLTNTDGERFMFKYIPDVFKSIYADNEAEADRWYLDQDNNRRPPELLPRDEVARAINSEVKAGRGTEHGGVYLDVSKRLSAEVIKKRLPSMWHQFFELAGVDITKEPMEVGPTCHYVMGGVEVEPDTAAAIGVPGLFAAGEVAGGMHGSNRLGGNSLTDLLVFGRRAGMGAAEFVKSNGKNPVSEAAIKAATEKIQAPFDRAGGENSYALHAELQEVAHNLVGIIRTASELEDAIAKIADIRKRSANVSVSGGRKFNPGFHLAFDLDNMLLVAESTAKSALLRQESRGGHTRDDFPGMNNKWRQLNHISSFDGAKVNVREQALPVLPKELFDLFDVHELEKYMTPEEITKGGSN</sequence>
<dbReference type="InterPro" id="IPR036188">
    <property type="entry name" value="FAD/NAD-bd_sf"/>
</dbReference>
<proteinExistence type="predicted"/>
<dbReference type="PANTHER" id="PTHR11632">
    <property type="entry name" value="SUCCINATE DEHYDROGENASE 2 FLAVOPROTEIN SUBUNIT"/>
    <property type="match status" value="1"/>
</dbReference>
<organism evidence="8">
    <name type="scientific">freshwater metagenome</name>
    <dbReference type="NCBI Taxonomy" id="449393"/>
    <lineage>
        <taxon>unclassified sequences</taxon>
        <taxon>metagenomes</taxon>
        <taxon>ecological metagenomes</taxon>
    </lineage>
</organism>
<dbReference type="Gene3D" id="1.20.58.100">
    <property type="entry name" value="Fumarate reductase/succinate dehydrogenase flavoprotein-like, C-terminal domain"/>
    <property type="match status" value="1"/>
</dbReference>
<dbReference type="Gene3D" id="3.50.50.60">
    <property type="entry name" value="FAD/NAD(P)-binding domain"/>
    <property type="match status" value="1"/>
</dbReference>
<dbReference type="GO" id="GO:0016491">
    <property type="term" value="F:oxidoreductase activity"/>
    <property type="evidence" value="ECO:0007669"/>
    <property type="project" value="UniProtKB-KW"/>
</dbReference>
<dbReference type="SUPFAM" id="SSF51905">
    <property type="entry name" value="FAD/NAD(P)-binding domain"/>
    <property type="match status" value="1"/>
</dbReference>
<dbReference type="FunFam" id="3.90.700.10:FF:000005">
    <property type="entry name" value="Succinate dehydrogenase flavoprotein subunit"/>
    <property type="match status" value="1"/>
</dbReference>
<evidence type="ECO:0000256" key="4">
    <source>
        <dbReference type="ARBA" id="ARBA00023002"/>
    </source>
</evidence>
<dbReference type="Pfam" id="PF00890">
    <property type="entry name" value="FAD_binding_2"/>
    <property type="match status" value="1"/>
</dbReference>
<dbReference type="InterPro" id="IPR003953">
    <property type="entry name" value="FAD-dep_OxRdtase_2_FAD-bd"/>
</dbReference>
<evidence type="ECO:0000259" key="5">
    <source>
        <dbReference type="Pfam" id="PF00890"/>
    </source>
</evidence>
<dbReference type="InterPro" id="IPR027477">
    <property type="entry name" value="Succ_DH/fumarate_Rdtase_cat_sf"/>
</dbReference>
<keyword evidence="3" id="KW-0274">FAD</keyword>
<dbReference type="NCBIfam" id="NF005866">
    <property type="entry name" value="PRK07803.1"/>
    <property type="match status" value="1"/>
</dbReference>
<comment type="cofactor">
    <cofactor evidence="1">
        <name>FAD</name>
        <dbReference type="ChEBI" id="CHEBI:57692"/>
    </cofactor>
</comment>
<feature type="domain" description="FAD-dependent oxidoreductase 2 FAD-binding" evidence="5">
    <location>
        <begin position="10"/>
        <end position="430"/>
    </location>
</feature>
<dbReference type="InterPro" id="IPR015939">
    <property type="entry name" value="Fum_Rdtase/Succ_DH_flav-like_C"/>
</dbReference>
<reference evidence="8" key="1">
    <citation type="submission" date="2020-05" db="EMBL/GenBank/DDBJ databases">
        <authorList>
            <person name="Chiriac C."/>
            <person name="Salcher M."/>
            <person name="Ghai R."/>
            <person name="Kavagutti S V."/>
        </authorList>
    </citation>
    <scope>NUCLEOTIDE SEQUENCE</scope>
</reference>
<evidence type="ECO:0000256" key="2">
    <source>
        <dbReference type="ARBA" id="ARBA00022630"/>
    </source>
</evidence>
<evidence type="ECO:0000313" key="9">
    <source>
        <dbReference type="EMBL" id="CAB5151200.1"/>
    </source>
</evidence>